<reference evidence="10 11" key="2">
    <citation type="submission" date="2012-02" db="EMBL/GenBank/DDBJ databases">
        <title>Improved High-Quality Draft sequence of Desulfobacter postgatei 2ac9.</title>
        <authorList>
            <consortium name="US DOE Joint Genome Institute"/>
            <person name="Lucas S."/>
            <person name="Han J."/>
            <person name="Lapidus A."/>
            <person name="Cheng J.-F."/>
            <person name="Goodwin L."/>
            <person name="Pitluck S."/>
            <person name="Peters L."/>
            <person name="Ovchinnikova G."/>
            <person name="Held B."/>
            <person name="Detter J.C."/>
            <person name="Han C."/>
            <person name="Tapia R."/>
            <person name="Land M."/>
            <person name="Hauser L."/>
            <person name="Kyrpides N."/>
            <person name="Ivanova N."/>
            <person name="Pagani I."/>
            <person name="Orellana R."/>
            <person name="Lovley D."/>
            <person name="Woyke T."/>
        </authorList>
    </citation>
    <scope>NUCLEOTIDE SEQUENCE [LARGE SCALE GENOMIC DNA]</scope>
    <source>
        <strain evidence="10 11">2ac9</strain>
    </source>
</reference>
<dbReference type="RefSeq" id="WP_004074424.1">
    <property type="nucleotide sequence ID" value="NZ_CM001488.1"/>
</dbReference>
<feature type="domain" description="PHP" evidence="9">
    <location>
        <begin position="13"/>
        <end position="215"/>
    </location>
</feature>
<dbReference type="EC" id="3.1.3.15" evidence="3 8"/>
<dbReference type="GO" id="GO:0005737">
    <property type="term" value="C:cytoplasm"/>
    <property type="evidence" value="ECO:0007669"/>
    <property type="project" value="TreeGrafter"/>
</dbReference>
<dbReference type="eggNOG" id="COG1387">
    <property type="taxonomic scope" value="Bacteria"/>
</dbReference>
<dbReference type="InterPro" id="IPR016195">
    <property type="entry name" value="Pol/histidinol_Pase-like"/>
</dbReference>
<keyword evidence="4 8" id="KW-0028">Amino-acid biosynthesis</keyword>
<dbReference type="InterPro" id="IPR010140">
    <property type="entry name" value="Histidinol_P_phosphatase_HisJ"/>
</dbReference>
<dbReference type="PANTHER" id="PTHR21039">
    <property type="entry name" value="HISTIDINOL PHOSPHATASE-RELATED"/>
    <property type="match status" value="1"/>
</dbReference>
<comment type="similarity">
    <text evidence="2 8">Belongs to the PHP hydrolase family. HisK subfamily.</text>
</comment>
<dbReference type="NCBIfam" id="TIGR01856">
    <property type="entry name" value="hisJ_fam"/>
    <property type="match status" value="1"/>
</dbReference>
<evidence type="ECO:0000259" key="9">
    <source>
        <dbReference type="Pfam" id="PF02811"/>
    </source>
</evidence>
<evidence type="ECO:0000256" key="8">
    <source>
        <dbReference type="RuleBase" id="RU366003"/>
    </source>
</evidence>
<evidence type="ECO:0000313" key="10">
    <source>
        <dbReference type="EMBL" id="EIM64784.1"/>
    </source>
</evidence>
<evidence type="ECO:0000256" key="7">
    <source>
        <dbReference type="ARBA" id="ARBA00049158"/>
    </source>
</evidence>
<sequence>MINSELISFHGGHSGQFCCHAQDSLEDLIKAYISKGFKAVGISEHMPPPEHRLIYPDELEQGFSVKDLGDRFSRYFFELERLKKKYKSDILIFKGFETETVTGSPALVRSLIREFNPDYIVGSVHHLNDRCFDYSRQDYEAIAADFNGLDAMYTAYFDAQYKMILDLHPFVVGHFDIIRIYDPDFEARLDKPEIAERIQRNLSVIKELGLVLDYNLRPLAKGKKMPYLTPAILERAKALGIRVVPGDDAHSKEQAGMFVDRAVQSLKDMGFSTNWPRPRCMTPA</sequence>
<dbReference type="GO" id="GO:0004401">
    <property type="term" value="F:histidinol-phosphatase activity"/>
    <property type="evidence" value="ECO:0007669"/>
    <property type="project" value="UniProtKB-UniRule"/>
</dbReference>
<dbReference type="Gene3D" id="3.20.20.140">
    <property type="entry name" value="Metal-dependent hydrolases"/>
    <property type="match status" value="1"/>
</dbReference>
<keyword evidence="11" id="KW-1185">Reference proteome</keyword>
<dbReference type="SUPFAM" id="SSF89550">
    <property type="entry name" value="PHP domain-like"/>
    <property type="match status" value="1"/>
</dbReference>
<dbReference type="HOGENOM" id="CLU_054611_0_1_7"/>
<dbReference type="STRING" id="879212.DespoDRAFT_02968"/>
<dbReference type="UniPathway" id="UPA00031">
    <property type="reaction ID" value="UER00013"/>
</dbReference>
<dbReference type="OrthoDB" id="9775255at2"/>
<evidence type="ECO:0000256" key="4">
    <source>
        <dbReference type="ARBA" id="ARBA00022605"/>
    </source>
</evidence>
<name>I5B5M1_9BACT</name>
<evidence type="ECO:0000313" key="11">
    <source>
        <dbReference type="Proteomes" id="UP000005778"/>
    </source>
</evidence>
<evidence type="ECO:0000256" key="1">
    <source>
        <dbReference type="ARBA" id="ARBA00004970"/>
    </source>
</evidence>
<comment type="pathway">
    <text evidence="1 8">Amino-acid biosynthesis; L-histidine biosynthesis; L-histidine from 5-phospho-alpha-D-ribose 1-diphosphate: step 8/9.</text>
</comment>
<evidence type="ECO:0000256" key="6">
    <source>
        <dbReference type="ARBA" id="ARBA00023102"/>
    </source>
</evidence>
<dbReference type="InterPro" id="IPR004013">
    <property type="entry name" value="PHP_dom"/>
</dbReference>
<dbReference type="Pfam" id="PF02811">
    <property type="entry name" value="PHP"/>
    <property type="match status" value="1"/>
</dbReference>
<keyword evidence="5 8" id="KW-0378">Hydrolase</keyword>
<comment type="catalytic activity">
    <reaction evidence="7 8">
        <text>L-histidinol phosphate + H2O = L-histidinol + phosphate</text>
        <dbReference type="Rhea" id="RHEA:14465"/>
        <dbReference type="ChEBI" id="CHEBI:15377"/>
        <dbReference type="ChEBI" id="CHEBI:43474"/>
        <dbReference type="ChEBI" id="CHEBI:57699"/>
        <dbReference type="ChEBI" id="CHEBI:57980"/>
        <dbReference type="EC" id="3.1.3.15"/>
    </reaction>
</comment>
<organism evidence="10 11">
    <name type="scientific">Desulfobacter postgatei 2ac9</name>
    <dbReference type="NCBI Taxonomy" id="879212"/>
    <lineage>
        <taxon>Bacteria</taxon>
        <taxon>Pseudomonadati</taxon>
        <taxon>Thermodesulfobacteriota</taxon>
        <taxon>Desulfobacteria</taxon>
        <taxon>Desulfobacterales</taxon>
        <taxon>Desulfobacteraceae</taxon>
        <taxon>Desulfobacter</taxon>
    </lineage>
</organism>
<proteinExistence type="inferred from homology"/>
<dbReference type="Proteomes" id="UP000005778">
    <property type="component" value="Chromosome"/>
</dbReference>
<reference evidence="10 11" key="1">
    <citation type="submission" date="2011-09" db="EMBL/GenBank/DDBJ databases">
        <authorList>
            <consortium name="US DOE Joint Genome Institute (JGI-PGF)"/>
            <person name="Lucas S."/>
            <person name="Han J."/>
            <person name="Lapidus A."/>
            <person name="Cheng J.-F."/>
            <person name="Goodwin L."/>
            <person name="Pitluck S."/>
            <person name="Peters L."/>
            <person name="Land M.L."/>
            <person name="Hauser L."/>
            <person name="Orellana R."/>
            <person name="Lovley D."/>
            <person name="Woyke T.J."/>
        </authorList>
    </citation>
    <scope>NUCLEOTIDE SEQUENCE [LARGE SCALE GENOMIC DNA]</scope>
    <source>
        <strain evidence="10 11">2ac9</strain>
    </source>
</reference>
<accession>I5B5M1</accession>
<dbReference type="CDD" id="cd12110">
    <property type="entry name" value="PHP_HisPPase_Hisj_like"/>
    <property type="match status" value="1"/>
</dbReference>
<dbReference type="GO" id="GO:0000105">
    <property type="term" value="P:L-histidine biosynthetic process"/>
    <property type="evidence" value="ECO:0007669"/>
    <property type="project" value="UniProtKB-UniRule"/>
</dbReference>
<dbReference type="AlphaFoldDB" id="I5B5M1"/>
<evidence type="ECO:0000256" key="5">
    <source>
        <dbReference type="ARBA" id="ARBA00022801"/>
    </source>
</evidence>
<evidence type="ECO:0000256" key="3">
    <source>
        <dbReference type="ARBA" id="ARBA00013085"/>
    </source>
</evidence>
<protein>
    <recommendedName>
        <fullName evidence="3 8">Histidinol-phosphatase</fullName>
        <shortName evidence="8">HolPase</shortName>
        <ecNumber evidence="3 8">3.1.3.15</ecNumber>
    </recommendedName>
</protein>
<dbReference type="PANTHER" id="PTHR21039:SF0">
    <property type="entry name" value="HISTIDINOL-PHOSPHATASE"/>
    <property type="match status" value="1"/>
</dbReference>
<evidence type="ECO:0000256" key="2">
    <source>
        <dbReference type="ARBA" id="ARBA00009152"/>
    </source>
</evidence>
<gene>
    <name evidence="10" type="ORF">DespoDRAFT_02968</name>
</gene>
<dbReference type="EMBL" id="CM001488">
    <property type="protein sequence ID" value="EIM64784.1"/>
    <property type="molecule type" value="Genomic_DNA"/>
</dbReference>
<keyword evidence="6 8" id="KW-0368">Histidine biosynthesis</keyword>